<dbReference type="AlphaFoldDB" id="A0AAU7G7H0"/>
<sequence>MTQDEPVMDGSTEAGVDVKVAGIVEQLRADMQLRPQEDSERLLRQRLTDAGIQLDDAEISRIARDVQNGPSAVD</sequence>
<reference evidence="1" key="1">
    <citation type="submission" date="2024-05" db="EMBL/GenBank/DDBJ databases">
        <title>The Natural Products Discovery Center: Release of the First 8490 Sequenced Strains for Exploring Actinobacteria Biosynthetic Diversity.</title>
        <authorList>
            <person name="Kalkreuter E."/>
            <person name="Kautsar S.A."/>
            <person name="Yang D."/>
            <person name="Bader C.D."/>
            <person name="Teijaro C.N."/>
            <person name="Fluegel L."/>
            <person name="Davis C.M."/>
            <person name="Simpson J.R."/>
            <person name="Lauterbach L."/>
            <person name="Steele A.D."/>
            <person name="Gui C."/>
            <person name="Meng S."/>
            <person name="Li G."/>
            <person name="Viehrig K."/>
            <person name="Ye F."/>
            <person name="Su P."/>
            <person name="Kiefer A.F."/>
            <person name="Nichols A."/>
            <person name="Cepeda A.J."/>
            <person name="Yan W."/>
            <person name="Fan B."/>
            <person name="Jiang Y."/>
            <person name="Adhikari A."/>
            <person name="Zheng C.-J."/>
            <person name="Schuster L."/>
            <person name="Cowan T.M."/>
            <person name="Smanski M.J."/>
            <person name="Chevrette M.G."/>
            <person name="de Carvalho L.P.S."/>
            <person name="Shen B."/>
        </authorList>
    </citation>
    <scope>NUCLEOTIDE SEQUENCE</scope>
    <source>
        <strain evidence="1">NPDC080035</strain>
    </source>
</reference>
<name>A0AAU7G7H0_9MICO</name>
<proteinExistence type="predicted"/>
<gene>
    <name evidence="1" type="ORF">AAME72_11960</name>
</gene>
<organism evidence="1">
    <name type="scientific">Leifsonia sp. NPDC080035</name>
    <dbReference type="NCBI Taxonomy" id="3143936"/>
    <lineage>
        <taxon>Bacteria</taxon>
        <taxon>Bacillati</taxon>
        <taxon>Actinomycetota</taxon>
        <taxon>Actinomycetes</taxon>
        <taxon>Micrococcales</taxon>
        <taxon>Microbacteriaceae</taxon>
        <taxon>Leifsonia</taxon>
    </lineage>
</organism>
<accession>A0AAU7G7H0</accession>
<dbReference type="RefSeq" id="WP_348786780.1">
    <property type="nucleotide sequence ID" value="NZ_CP157390.1"/>
</dbReference>
<dbReference type="EMBL" id="CP157390">
    <property type="protein sequence ID" value="XBM46800.1"/>
    <property type="molecule type" value="Genomic_DNA"/>
</dbReference>
<evidence type="ECO:0000313" key="1">
    <source>
        <dbReference type="EMBL" id="XBM46800.1"/>
    </source>
</evidence>
<protein>
    <submittedName>
        <fullName evidence="1">Uncharacterized protein</fullName>
    </submittedName>
</protein>